<name>A0A6L3VXU4_9ACTN</name>
<dbReference type="AlphaFoldDB" id="A0A6L3VXU4"/>
<dbReference type="SUPFAM" id="SSF48498">
    <property type="entry name" value="Tetracyclin repressor-like, C-terminal domain"/>
    <property type="match status" value="1"/>
</dbReference>
<dbReference type="Pfam" id="PF00440">
    <property type="entry name" value="TetR_N"/>
    <property type="match status" value="1"/>
</dbReference>
<dbReference type="EMBL" id="WBMR01000032">
    <property type="protein sequence ID" value="KAB2382278.1"/>
    <property type="molecule type" value="Genomic_DNA"/>
</dbReference>
<evidence type="ECO:0000313" key="6">
    <source>
        <dbReference type="EMBL" id="KAB2382278.1"/>
    </source>
</evidence>
<gene>
    <name evidence="6" type="ORF">F9B16_14290</name>
</gene>
<evidence type="ECO:0000313" key="7">
    <source>
        <dbReference type="Proteomes" id="UP000483004"/>
    </source>
</evidence>
<comment type="caution">
    <text evidence="6">The sequence shown here is derived from an EMBL/GenBank/DDBJ whole genome shotgun (WGS) entry which is preliminary data.</text>
</comment>
<keyword evidence="1" id="KW-0805">Transcription regulation</keyword>
<evidence type="ECO:0000256" key="4">
    <source>
        <dbReference type="PROSITE-ProRule" id="PRU00335"/>
    </source>
</evidence>
<proteinExistence type="predicted"/>
<evidence type="ECO:0000256" key="3">
    <source>
        <dbReference type="ARBA" id="ARBA00023163"/>
    </source>
</evidence>
<evidence type="ECO:0000256" key="2">
    <source>
        <dbReference type="ARBA" id="ARBA00023125"/>
    </source>
</evidence>
<dbReference type="Proteomes" id="UP000483004">
    <property type="component" value="Unassembled WGS sequence"/>
</dbReference>
<feature type="DNA-binding region" description="H-T-H motif" evidence="4">
    <location>
        <begin position="29"/>
        <end position="48"/>
    </location>
</feature>
<dbReference type="SUPFAM" id="SSF46689">
    <property type="entry name" value="Homeodomain-like"/>
    <property type="match status" value="1"/>
</dbReference>
<dbReference type="PRINTS" id="PR00455">
    <property type="entry name" value="HTHTETR"/>
</dbReference>
<accession>A0A6L3VXU4</accession>
<keyword evidence="3" id="KW-0804">Transcription</keyword>
<feature type="domain" description="HTH tetR-type" evidence="5">
    <location>
        <begin position="6"/>
        <end position="66"/>
    </location>
</feature>
<reference evidence="6 7" key="1">
    <citation type="submission" date="2019-09" db="EMBL/GenBank/DDBJ databases">
        <title>Actinomadura physcomitrii sp. nov., a novel actinomycete isolated from moss [Physcomitrium sphaericum (Ludw) Fuernr].</title>
        <authorList>
            <person name="Liu C."/>
            <person name="Zhuang X."/>
        </authorList>
    </citation>
    <scope>NUCLEOTIDE SEQUENCE [LARGE SCALE GENOMIC DNA]</scope>
    <source>
        <strain evidence="6 7">CYP1-1B</strain>
    </source>
</reference>
<dbReference type="OrthoDB" id="4214267at2"/>
<dbReference type="PANTHER" id="PTHR47506">
    <property type="entry name" value="TRANSCRIPTIONAL REGULATORY PROTEIN"/>
    <property type="match status" value="1"/>
</dbReference>
<dbReference type="InterPro" id="IPR009057">
    <property type="entry name" value="Homeodomain-like_sf"/>
</dbReference>
<sequence length="192" mass="20683">MRRSAAETREHLLEVAHDLFYWQGIKGVGVDKIAATASVAPTTLYRLFASKDDLITAYVTRADGLYKEWFDATAADGDRPARARILALFDAQTEQIQPDRCRGCPFLMALAEIPDAAHPAHQAAAGTKRWVRARFADLAASAGVTDPDIVGDQLALAFEGAYASVQALGTGGPARHARRLAELILDAAPRTP</sequence>
<organism evidence="6 7">
    <name type="scientific">Actinomadura montaniterrae</name>
    <dbReference type="NCBI Taxonomy" id="1803903"/>
    <lineage>
        <taxon>Bacteria</taxon>
        <taxon>Bacillati</taxon>
        <taxon>Actinomycetota</taxon>
        <taxon>Actinomycetes</taxon>
        <taxon>Streptosporangiales</taxon>
        <taxon>Thermomonosporaceae</taxon>
        <taxon>Actinomadura</taxon>
    </lineage>
</organism>
<keyword evidence="7" id="KW-1185">Reference proteome</keyword>
<dbReference type="PROSITE" id="PS50977">
    <property type="entry name" value="HTH_TETR_2"/>
    <property type="match status" value="1"/>
</dbReference>
<evidence type="ECO:0000259" key="5">
    <source>
        <dbReference type="PROSITE" id="PS50977"/>
    </source>
</evidence>
<keyword evidence="2 4" id="KW-0238">DNA-binding</keyword>
<dbReference type="GO" id="GO:0003677">
    <property type="term" value="F:DNA binding"/>
    <property type="evidence" value="ECO:0007669"/>
    <property type="project" value="UniProtKB-UniRule"/>
</dbReference>
<dbReference type="InterPro" id="IPR036271">
    <property type="entry name" value="Tet_transcr_reg_TetR-rel_C_sf"/>
</dbReference>
<evidence type="ECO:0000256" key="1">
    <source>
        <dbReference type="ARBA" id="ARBA00023015"/>
    </source>
</evidence>
<dbReference type="Gene3D" id="1.10.357.10">
    <property type="entry name" value="Tetracycline Repressor, domain 2"/>
    <property type="match status" value="1"/>
</dbReference>
<dbReference type="RefSeq" id="WP_151540535.1">
    <property type="nucleotide sequence ID" value="NZ_WBMR01000032.1"/>
</dbReference>
<dbReference type="InterPro" id="IPR001647">
    <property type="entry name" value="HTH_TetR"/>
</dbReference>
<dbReference type="PANTHER" id="PTHR47506:SF1">
    <property type="entry name" value="HTH-TYPE TRANSCRIPTIONAL REGULATOR YJDC"/>
    <property type="match status" value="1"/>
</dbReference>
<protein>
    <submittedName>
        <fullName evidence="6">TetR/AcrR family transcriptional regulator</fullName>
    </submittedName>
</protein>